<sequence length="207" mass="21959">MKHLRNQNGIALLTALMFTMLILGIIMTLLYYVLIGTKMSAAQKVYRNSLEASYGGVEVVTKTILPLLMANYSSNRIVLANNLGAADKLGLVLGPNLREKLTKPTAAWVDPAGKSVDPKVSPDAVFTLQGANQGGNFKVYSKIVDTVPGVGLIDSSGIDYLDPGIGVAGTNSSTQTPRTPSLFTIEVQGEKAVNPNVKAGLSVLYAY</sequence>
<proteinExistence type="predicted"/>
<name>A0A562WR03_9BACT</name>
<evidence type="ECO:0000313" key="2">
    <source>
        <dbReference type="EMBL" id="TWJ32783.1"/>
    </source>
</evidence>
<keyword evidence="1" id="KW-1133">Transmembrane helix</keyword>
<protein>
    <recommendedName>
        <fullName evidence="4">Type 4 fimbrial biogenesis protein PilX N-terminal domain-containing protein</fullName>
    </recommendedName>
</protein>
<dbReference type="RefSeq" id="WP_145018395.1">
    <property type="nucleotide sequence ID" value="NZ_VLLN01000003.1"/>
</dbReference>
<keyword evidence="1" id="KW-0812">Transmembrane</keyword>
<gene>
    <name evidence="2" type="ORF">JN12_00760</name>
</gene>
<evidence type="ECO:0008006" key="4">
    <source>
        <dbReference type="Google" id="ProtNLM"/>
    </source>
</evidence>
<accession>A0A562WR03</accession>
<organism evidence="2 3">
    <name type="scientific">Geobacter argillaceus</name>
    <dbReference type="NCBI Taxonomy" id="345631"/>
    <lineage>
        <taxon>Bacteria</taxon>
        <taxon>Pseudomonadati</taxon>
        <taxon>Thermodesulfobacteriota</taxon>
        <taxon>Desulfuromonadia</taxon>
        <taxon>Geobacterales</taxon>
        <taxon>Geobacteraceae</taxon>
        <taxon>Geobacter</taxon>
    </lineage>
</organism>
<evidence type="ECO:0000313" key="3">
    <source>
        <dbReference type="Proteomes" id="UP000319449"/>
    </source>
</evidence>
<evidence type="ECO:0000256" key="1">
    <source>
        <dbReference type="SAM" id="Phobius"/>
    </source>
</evidence>
<keyword evidence="1" id="KW-0472">Membrane</keyword>
<feature type="transmembrane region" description="Helical" evidence="1">
    <location>
        <begin position="12"/>
        <end position="34"/>
    </location>
</feature>
<comment type="caution">
    <text evidence="2">The sequence shown here is derived from an EMBL/GenBank/DDBJ whole genome shotgun (WGS) entry which is preliminary data.</text>
</comment>
<dbReference type="EMBL" id="VLLN01000003">
    <property type="protein sequence ID" value="TWJ32783.1"/>
    <property type="molecule type" value="Genomic_DNA"/>
</dbReference>
<reference evidence="2 3" key="1">
    <citation type="submission" date="2019-07" db="EMBL/GenBank/DDBJ databases">
        <title>Genomic Encyclopedia of Archaeal and Bacterial Type Strains, Phase II (KMG-II): from individual species to whole genera.</title>
        <authorList>
            <person name="Goeker M."/>
        </authorList>
    </citation>
    <scope>NUCLEOTIDE SEQUENCE [LARGE SCALE GENOMIC DNA]</scope>
    <source>
        <strain evidence="2 3">ATCC BAA-1139</strain>
    </source>
</reference>
<dbReference type="Proteomes" id="UP000319449">
    <property type="component" value="Unassembled WGS sequence"/>
</dbReference>
<dbReference type="OrthoDB" id="5395292at2"/>
<dbReference type="AlphaFoldDB" id="A0A562WR03"/>
<keyword evidence="3" id="KW-1185">Reference proteome</keyword>